<reference evidence="1" key="2">
    <citation type="journal article" date="2015" name="Data Brief">
        <title>Shoot transcriptome of the giant reed, Arundo donax.</title>
        <authorList>
            <person name="Barrero R.A."/>
            <person name="Guerrero F.D."/>
            <person name="Moolhuijzen P."/>
            <person name="Goolsby J.A."/>
            <person name="Tidwell J."/>
            <person name="Bellgard S.E."/>
            <person name="Bellgard M.I."/>
        </authorList>
    </citation>
    <scope>NUCLEOTIDE SEQUENCE</scope>
    <source>
        <tissue evidence="1">Shoot tissue taken approximately 20 cm above the soil surface</tissue>
    </source>
</reference>
<dbReference type="EMBL" id="GBRH01207729">
    <property type="protein sequence ID" value="JAD90166.1"/>
    <property type="molecule type" value="Transcribed_RNA"/>
</dbReference>
<dbReference type="AlphaFoldDB" id="A0A0A9DQV5"/>
<organism evidence="1">
    <name type="scientific">Arundo donax</name>
    <name type="common">Giant reed</name>
    <name type="synonym">Donax arundinaceus</name>
    <dbReference type="NCBI Taxonomy" id="35708"/>
    <lineage>
        <taxon>Eukaryota</taxon>
        <taxon>Viridiplantae</taxon>
        <taxon>Streptophyta</taxon>
        <taxon>Embryophyta</taxon>
        <taxon>Tracheophyta</taxon>
        <taxon>Spermatophyta</taxon>
        <taxon>Magnoliopsida</taxon>
        <taxon>Liliopsida</taxon>
        <taxon>Poales</taxon>
        <taxon>Poaceae</taxon>
        <taxon>PACMAD clade</taxon>
        <taxon>Arundinoideae</taxon>
        <taxon>Arundineae</taxon>
        <taxon>Arundo</taxon>
    </lineage>
</organism>
<name>A0A0A9DQV5_ARUDO</name>
<reference evidence="1" key="1">
    <citation type="submission" date="2014-09" db="EMBL/GenBank/DDBJ databases">
        <authorList>
            <person name="Magalhaes I.L.F."/>
            <person name="Oliveira U."/>
            <person name="Santos F.R."/>
            <person name="Vidigal T.H.D.A."/>
            <person name="Brescovit A.D."/>
            <person name="Santos A.J."/>
        </authorList>
    </citation>
    <scope>NUCLEOTIDE SEQUENCE</scope>
    <source>
        <tissue evidence="1">Shoot tissue taken approximately 20 cm above the soil surface</tissue>
    </source>
</reference>
<evidence type="ECO:0000313" key="1">
    <source>
        <dbReference type="EMBL" id="JAD90166.1"/>
    </source>
</evidence>
<protein>
    <submittedName>
        <fullName evidence="1">Uncharacterized protein</fullName>
    </submittedName>
</protein>
<sequence length="130" mass="15255">MFKFLLFLLLGKILLIFLTMKIISQILLHLHSWKWEIRLIYHESKQMRAALLEEPTQAIWNLRLFCLNHNGVHCLGGMRASQKELHSSVTFCKIHGLLGSDHTLLQRKWLMRKSQLQVSREKIVKGATPR</sequence>
<accession>A0A0A9DQV5</accession>
<proteinExistence type="predicted"/>